<dbReference type="Gene3D" id="2.40.420.20">
    <property type="match status" value="1"/>
</dbReference>
<keyword evidence="3" id="KW-0472">Membrane</keyword>
<dbReference type="PANTHER" id="PTHR32347">
    <property type="entry name" value="EFFLUX SYSTEM COMPONENT YKNX-RELATED"/>
    <property type="match status" value="1"/>
</dbReference>
<evidence type="ECO:0000256" key="3">
    <source>
        <dbReference type="SAM" id="Phobius"/>
    </source>
</evidence>
<dbReference type="InterPro" id="IPR036366">
    <property type="entry name" value="PGBDSf"/>
</dbReference>
<keyword evidence="3" id="KW-1133">Transmembrane helix</keyword>
<protein>
    <submittedName>
        <fullName evidence="5">Peptidoglycan-binding protein</fullName>
    </submittedName>
</protein>
<keyword evidence="2" id="KW-0175">Coiled coil</keyword>
<evidence type="ECO:0000256" key="2">
    <source>
        <dbReference type="ARBA" id="ARBA00023054"/>
    </source>
</evidence>
<evidence type="ECO:0000259" key="4">
    <source>
        <dbReference type="Pfam" id="PF01471"/>
    </source>
</evidence>
<keyword evidence="3" id="KW-0812">Transmembrane</keyword>
<comment type="subcellular location">
    <subcellularLocation>
        <location evidence="1">Cell envelope</location>
    </subcellularLocation>
</comment>
<proteinExistence type="predicted"/>
<feature type="domain" description="Peptidoglycan binding-like" evidence="4">
    <location>
        <begin position="138"/>
        <end position="186"/>
    </location>
</feature>
<dbReference type="EMBL" id="CP059572">
    <property type="protein sequence ID" value="QXJ21449.1"/>
    <property type="molecule type" value="Genomic_DNA"/>
</dbReference>
<feature type="transmembrane region" description="Helical" evidence="3">
    <location>
        <begin position="24"/>
        <end position="45"/>
    </location>
</feature>
<name>A0ABX8QRL1_9ACTN</name>
<dbReference type="Gene3D" id="1.10.101.10">
    <property type="entry name" value="PGBD-like superfamily/PGBD"/>
    <property type="match status" value="1"/>
</dbReference>
<evidence type="ECO:0000313" key="6">
    <source>
        <dbReference type="Proteomes" id="UP001049518"/>
    </source>
</evidence>
<gene>
    <name evidence="5" type="ORF">AGRA3207_002302</name>
</gene>
<dbReference type="Pfam" id="PF01471">
    <property type="entry name" value="PG_binding_1"/>
    <property type="match status" value="1"/>
</dbReference>
<dbReference type="Proteomes" id="UP001049518">
    <property type="component" value="Chromosome"/>
</dbReference>
<organism evidence="5 6">
    <name type="scientific">Actinomadura graeca</name>
    <dbReference type="NCBI Taxonomy" id="2750812"/>
    <lineage>
        <taxon>Bacteria</taxon>
        <taxon>Bacillati</taxon>
        <taxon>Actinomycetota</taxon>
        <taxon>Actinomycetes</taxon>
        <taxon>Streptosporangiales</taxon>
        <taxon>Thermomonosporaceae</taxon>
        <taxon>Actinomadura</taxon>
    </lineage>
</organism>
<accession>A0ABX8QRL1</accession>
<dbReference type="SUPFAM" id="SSF47090">
    <property type="entry name" value="PGBD-like"/>
    <property type="match status" value="1"/>
</dbReference>
<dbReference type="PANTHER" id="PTHR32347:SF23">
    <property type="entry name" value="BLL5650 PROTEIN"/>
    <property type="match status" value="1"/>
</dbReference>
<dbReference type="InterPro" id="IPR002477">
    <property type="entry name" value="Peptidoglycan-bd-like"/>
</dbReference>
<sequence length="375" mass="38935">MLDSDIDQPVRDGPRAPLLRRRRVQVLLGGAAVLAVGSVGAALALRDGGGSASGKTSTLPTVAVVRADVTNTTDVDGTLGYAESYTVLAGGKGRVTWVPKAGDVIERGKRAYGVDGHRVPLLYGRTPFWRDMEQGTKGYDVLELERNLDALGYGDDMTVDRSFTWATEQAVIDWQDDLGLSETGVVKADDVVVQPGAIRVTKLQVLLGGSARGALYTASSTRRLITVNLPVSQQEIVRKGAKARVTLPGGKTTTGRVSSIGSVATAGSTNSQSQAGQGTETATIPVYVTLDDKGGAGGLDGAPATVGFSSTEHKNVLTVPINALLAHADNKYAVAVVDASGNVREVPVKLGIFDGDNVEVSGDLTAGAKVQVPKS</sequence>
<dbReference type="RefSeq" id="WP_231334599.1">
    <property type="nucleotide sequence ID" value="NZ_CP059572.1"/>
</dbReference>
<evidence type="ECO:0000256" key="1">
    <source>
        <dbReference type="ARBA" id="ARBA00004196"/>
    </source>
</evidence>
<dbReference type="Gene3D" id="2.40.30.170">
    <property type="match status" value="1"/>
</dbReference>
<dbReference type="InterPro" id="IPR050465">
    <property type="entry name" value="UPF0194_transport"/>
</dbReference>
<keyword evidence="6" id="KW-1185">Reference proteome</keyword>
<reference evidence="5" key="1">
    <citation type="submission" date="2020-07" db="EMBL/GenBank/DDBJ databases">
        <authorList>
            <person name="Tarantini F.S."/>
            <person name="Hong K.W."/>
            <person name="Chan K.G."/>
        </authorList>
    </citation>
    <scope>NUCLEOTIDE SEQUENCE</scope>
    <source>
        <strain evidence="5">32-07</strain>
    </source>
</reference>
<dbReference type="InterPro" id="IPR036365">
    <property type="entry name" value="PGBD-like_sf"/>
</dbReference>
<evidence type="ECO:0000313" key="5">
    <source>
        <dbReference type="EMBL" id="QXJ21449.1"/>
    </source>
</evidence>